<dbReference type="Gene3D" id="3.40.50.150">
    <property type="entry name" value="Vaccinia Virus protein VP39"/>
    <property type="match status" value="1"/>
</dbReference>
<keyword evidence="4" id="KW-0808">Transferase</keyword>
<evidence type="ECO:0000256" key="4">
    <source>
        <dbReference type="ARBA" id="ARBA00022679"/>
    </source>
</evidence>
<dbReference type="EMBL" id="AZHW01001112">
    <property type="protein sequence ID" value="ETW94140.1"/>
    <property type="molecule type" value="Genomic_DNA"/>
</dbReference>
<name>W4L8V3_ENTF1</name>
<feature type="domain" description="CheR-type methyltransferase" evidence="8">
    <location>
        <begin position="35"/>
        <end position="290"/>
    </location>
</feature>
<dbReference type="PRINTS" id="PR00996">
    <property type="entry name" value="CHERMTFRASE"/>
</dbReference>
<organism evidence="9 10">
    <name type="scientific">Entotheonella factor</name>
    <dbReference type="NCBI Taxonomy" id="1429438"/>
    <lineage>
        <taxon>Bacteria</taxon>
        <taxon>Pseudomonadati</taxon>
        <taxon>Nitrospinota/Tectimicrobiota group</taxon>
        <taxon>Candidatus Tectimicrobiota</taxon>
        <taxon>Candidatus Entotheonellia</taxon>
        <taxon>Candidatus Entotheonellales</taxon>
        <taxon>Candidatus Entotheonellaceae</taxon>
        <taxon>Candidatus Entotheonella</taxon>
    </lineage>
</organism>
<evidence type="ECO:0000256" key="5">
    <source>
        <dbReference type="ARBA" id="ARBA00022691"/>
    </source>
</evidence>
<dbReference type="InterPro" id="IPR022642">
    <property type="entry name" value="CheR_C"/>
</dbReference>
<dbReference type="Pfam" id="PF01739">
    <property type="entry name" value="CheR"/>
    <property type="match status" value="1"/>
</dbReference>
<keyword evidence="5" id="KW-0949">S-adenosyl-L-methionine</keyword>
<dbReference type="HOGENOM" id="CLU_612060_0_0_7"/>
<comment type="caution">
    <text evidence="9">The sequence shown here is derived from an EMBL/GenBank/DDBJ whole genome shotgun (WGS) entry which is preliminary data.</text>
</comment>
<dbReference type="PANTHER" id="PTHR24422:SF27">
    <property type="entry name" value="PROTEIN-GLUTAMATE O-METHYLTRANSFERASE"/>
    <property type="match status" value="1"/>
</dbReference>
<dbReference type="EC" id="2.1.1.80" evidence="2"/>
<accession>W4L8V3</accession>
<dbReference type="SUPFAM" id="SSF53335">
    <property type="entry name" value="S-adenosyl-L-methionine-dependent methyltransferases"/>
    <property type="match status" value="1"/>
</dbReference>
<dbReference type="PROSITE" id="PS50123">
    <property type="entry name" value="CHER"/>
    <property type="match status" value="1"/>
</dbReference>
<dbReference type="SMART" id="SM00138">
    <property type="entry name" value="MeTrc"/>
    <property type="match status" value="1"/>
</dbReference>
<sequence>MIQGPESWPHGACEPEVSFAPPIGVASLQAIFACLLKEHGIDFAGYKQATMSRRILRRVGLAGLEQVDDYVQTLRASAQERHALVRDLLVRVTQFFRDADAFALLEHEVIPEVVRSASGRQTIRVWVPGCSTGEEAYSIAMLFQETLERMPSQAQVRILATDVDPHAIEVAAQGVYPERIAQDLTPQRLQRFFCKVRNGYRVHQHLRDMLHFAPHNLMDDPPFTHVSLVSCRNCLLYLETTIQQRIMSCFAYALRQQGYLWLGPSEACGSLSNVFRVVHAKWKMYQKVKEVAALYSPSYLGMQHETLTNEDFLSPERDAIQRIYHLEQELDYTKRYLQTTISELETTREQLQWTNEALVAARQELQNNKEELQSVHEELYVVTVECRNKILALSQLHHDMDNLLRSANARILVTHADITEPRPMEGPSIKRVNPHQSAIWTTSKHSS</sequence>
<dbReference type="PANTHER" id="PTHR24422">
    <property type="entry name" value="CHEMOTAXIS PROTEIN METHYLTRANSFERASE"/>
    <property type="match status" value="1"/>
</dbReference>
<evidence type="ECO:0000256" key="3">
    <source>
        <dbReference type="ARBA" id="ARBA00022603"/>
    </source>
</evidence>
<dbReference type="InterPro" id="IPR022641">
    <property type="entry name" value="CheR_N"/>
</dbReference>
<evidence type="ECO:0000259" key="8">
    <source>
        <dbReference type="PROSITE" id="PS50123"/>
    </source>
</evidence>
<evidence type="ECO:0000256" key="2">
    <source>
        <dbReference type="ARBA" id="ARBA00012534"/>
    </source>
</evidence>
<dbReference type="SUPFAM" id="SSF47757">
    <property type="entry name" value="Chemotaxis receptor methyltransferase CheR, N-terminal domain"/>
    <property type="match status" value="1"/>
</dbReference>
<dbReference type="InterPro" id="IPR029063">
    <property type="entry name" value="SAM-dependent_MTases_sf"/>
</dbReference>
<dbReference type="InterPro" id="IPR036804">
    <property type="entry name" value="CheR_N_sf"/>
</dbReference>
<dbReference type="Pfam" id="PF03705">
    <property type="entry name" value="CheR_N"/>
    <property type="match status" value="1"/>
</dbReference>
<keyword evidence="6" id="KW-0175">Coiled coil</keyword>
<evidence type="ECO:0000256" key="1">
    <source>
        <dbReference type="ARBA" id="ARBA00001541"/>
    </source>
</evidence>
<dbReference type="AlphaFoldDB" id="W4L8V3"/>
<evidence type="ECO:0000256" key="6">
    <source>
        <dbReference type="SAM" id="Coils"/>
    </source>
</evidence>
<evidence type="ECO:0000313" key="10">
    <source>
        <dbReference type="Proteomes" id="UP000019141"/>
    </source>
</evidence>
<feature type="region of interest" description="Disordered" evidence="7">
    <location>
        <begin position="422"/>
        <end position="447"/>
    </location>
</feature>
<dbReference type="InterPro" id="IPR000780">
    <property type="entry name" value="CheR_MeTrfase"/>
</dbReference>
<dbReference type="CDD" id="cd02440">
    <property type="entry name" value="AdoMet_MTases"/>
    <property type="match status" value="1"/>
</dbReference>
<evidence type="ECO:0000256" key="7">
    <source>
        <dbReference type="SAM" id="MobiDB-lite"/>
    </source>
</evidence>
<proteinExistence type="predicted"/>
<dbReference type="GO" id="GO:0008983">
    <property type="term" value="F:protein-glutamate O-methyltransferase activity"/>
    <property type="evidence" value="ECO:0007669"/>
    <property type="project" value="UniProtKB-EC"/>
</dbReference>
<dbReference type="PATRIC" id="fig|1429438.4.peg.6796"/>
<keyword evidence="3" id="KW-0489">Methyltransferase</keyword>
<dbReference type="InterPro" id="IPR050903">
    <property type="entry name" value="Bact_Chemotaxis_MeTrfase"/>
</dbReference>
<dbReference type="GO" id="GO:0032259">
    <property type="term" value="P:methylation"/>
    <property type="evidence" value="ECO:0007669"/>
    <property type="project" value="UniProtKB-KW"/>
</dbReference>
<feature type="compositionally biased region" description="Polar residues" evidence="7">
    <location>
        <begin position="434"/>
        <end position="447"/>
    </location>
</feature>
<dbReference type="Proteomes" id="UP000019141">
    <property type="component" value="Unassembled WGS sequence"/>
</dbReference>
<keyword evidence="10" id="KW-1185">Reference proteome</keyword>
<gene>
    <name evidence="9" type="ORF">ETSY1_36150</name>
</gene>
<comment type="catalytic activity">
    <reaction evidence="1">
        <text>L-glutamyl-[protein] + S-adenosyl-L-methionine = [protein]-L-glutamate 5-O-methyl ester + S-adenosyl-L-homocysteine</text>
        <dbReference type="Rhea" id="RHEA:24452"/>
        <dbReference type="Rhea" id="RHEA-COMP:10208"/>
        <dbReference type="Rhea" id="RHEA-COMP:10311"/>
        <dbReference type="ChEBI" id="CHEBI:29973"/>
        <dbReference type="ChEBI" id="CHEBI:57856"/>
        <dbReference type="ChEBI" id="CHEBI:59789"/>
        <dbReference type="ChEBI" id="CHEBI:82795"/>
        <dbReference type="EC" id="2.1.1.80"/>
    </reaction>
</comment>
<dbReference type="Gene3D" id="1.10.155.10">
    <property type="entry name" value="Chemotaxis receptor methyltransferase CheR, N-terminal domain"/>
    <property type="match status" value="1"/>
</dbReference>
<reference evidence="9 10" key="1">
    <citation type="journal article" date="2014" name="Nature">
        <title>An environmental bacterial taxon with a large and distinct metabolic repertoire.</title>
        <authorList>
            <person name="Wilson M.C."/>
            <person name="Mori T."/>
            <person name="Ruckert C."/>
            <person name="Uria A.R."/>
            <person name="Helf M.J."/>
            <person name="Takada K."/>
            <person name="Gernert C."/>
            <person name="Steffens U.A."/>
            <person name="Heycke N."/>
            <person name="Schmitt S."/>
            <person name="Rinke C."/>
            <person name="Helfrich E.J."/>
            <person name="Brachmann A.O."/>
            <person name="Gurgui C."/>
            <person name="Wakimoto T."/>
            <person name="Kracht M."/>
            <person name="Crusemann M."/>
            <person name="Hentschel U."/>
            <person name="Abe I."/>
            <person name="Matsunaga S."/>
            <person name="Kalinowski J."/>
            <person name="Takeyama H."/>
            <person name="Piel J."/>
        </authorList>
    </citation>
    <scope>NUCLEOTIDE SEQUENCE [LARGE SCALE GENOMIC DNA]</scope>
    <source>
        <strain evidence="10">TSY1</strain>
    </source>
</reference>
<protein>
    <recommendedName>
        <fullName evidence="2">protein-glutamate O-methyltransferase</fullName>
        <ecNumber evidence="2">2.1.1.80</ecNumber>
    </recommendedName>
</protein>
<evidence type="ECO:0000313" key="9">
    <source>
        <dbReference type="EMBL" id="ETW94140.1"/>
    </source>
</evidence>
<feature type="coiled-coil region" evidence="6">
    <location>
        <begin position="344"/>
        <end position="382"/>
    </location>
</feature>